<accession>A0A5J4ZU52</accession>
<evidence type="ECO:0000313" key="2">
    <source>
        <dbReference type="EMBL" id="KAA8521880.1"/>
    </source>
</evidence>
<gene>
    <name evidence="2" type="ORF">F0562_012806</name>
</gene>
<proteinExistence type="predicted"/>
<organism evidence="2 3">
    <name type="scientific">Nyssa sinensis</name>
    <dbReference type="NCBI Taxonomy" id="561372"/>
    <lineage>
        <taxon>Eukaryota</taxon>
        <taxon>Viridiplantae</taxon>
        <taxon>Streptophyta</taxon>
        <taxon>Embryophyta</taxon>
        <taxon>Tracheophyta</taxon>
        <taxon>Spermatophyta</taxon>
        <taxon>Magnoliopsida</taxon>
        <taxon>eudicotyledons</taxon>
        <taxon>Gunneridae</taxon>
        <taxon>Pentapetalae</taxon>
        <taxon>asterids</taxon>
        <taxon>Cornales</taxon>
        <taxon>Nyssaceae</taxon>
        <taxon>Nyssa</taxon>
    </lineage>
</organism>
<name>A0A5J4ZU52_9ASTE</name>
<reference evidence="2 3" key="1">
    <citation type="submission" date="2019-09" db="EMBL/GenBank/DDBJ databases">
        <title>A chromosome-level genome assembly of the Chinese tupelo Nyssa sinensis.</title>
        <authorList>
            <person name="Yang X."/>
            <person name="Kang M."/>
            <person name="Yang Y."/>
            <person name="Xiong H."/>
            <person name="Wang M."/>
            <person name="Zhang Z."/>
            <person name="Wang Z."/>
            <person name="Wu H."/>
            <person name="Ma T."/>
            <person name="Liu J."/>
            <person name="Xi Z."/>
        </authorList>
    </citation>
    <scope>NUCLEOTIDE SEQUENCE [LARGE SCALE GENOMIC DNA]</scope>
    <source>
        <strain evidence="2">J267</strain>
        <tissue evidence="2">Leaf</tissue>
    </source>
</reference>
<feature type="transmembrane region" description="Helical" evidence="1">
    <location>
        <begin position="72"/>
        <end position="92"/>
    </location>
</feature>
<dbReference type="EMBL" id="CM018048">
    <property type="protein sequence ID" value="KAA8521880.1"/>
    <property type="molecule type" value="Genomic_DNA"/>
</dbReference>
<keyword evidence="1" id="KW-0812">Transmembrane</keyword>
<evidence type="ECO:0000256" key="1">
    <source>
        <dbReference type="SAM" id="Phobius"/>
    </source>
</evidence>
<protein>
    <submittedName>
        <fullName evidence="2">Uncharacterized protein</fullName>
    </submittedName>
</protein>
<keyword evidence="1" id="KW-1133">Transmembrane helix</keyword>
<evidence type="ECO:0000313" key="3">
    <source>
        <dbReference type="Proteomes" id="UP000325577"/>
    </source>
</evidence>
<dbReference type="Proteomes" id="UP000325577">
    <property type="component" value="Linkage Group LG5"/>
</dbReference>
<dbReference type="AlphaFoldDB" id="A0A5J4ZU52"/>
<keyword evidence="3" id="KW-1185">Reference proteome</keyword>
<keyword evidence="1" id="KW-0472">Membrane</keyword>
<sequence>MLERSPVRSLLELAKAFAKANLAQARSLPRIRASTDFSSSLDTSSSTELDYVSSFSEIVPDTVIFDFFERGIFFFLVSLVANFSVIASKLLFKIRVSSNCCYY</sequence>